<dbReference type="STRING" id="937775.Metlim_1412"/>
<protein>
    <submittedName>
        <fullName evidence="3">Peptidase S9, prolyl oligopeptidase active site region</fullName>
    </submittedName>
</protein>
<name>H1Z2J1_9EURY</name>
<dbReference type="Gene3D" id="3.40.50.1820">
    <property type="entry name" value="alpha/beta hydrolase"/>
    <property type="match status" value="1"/>
</dbReference>
<dbReference type="PANTHER" id="PTHR42776">
    <property type="entry name" value="SERINE PEPTIDASE S9 FAMILY MEMBER"/>
    <property type="match status" value="1"/>
</dbReference>
<dbReference type="HOGENOM" id="CLU_405791_0_0_2"/>
<proteinExistence type="predicted"/>
<dbReference type="InterPro" id="IPR029058">
    <property type="entry name" value="AB_hydrolase_fold"/>
</dbReference>
<keyword evidence="4" id="KW-1185">Reference proteome</keyword>
<dbReference type="SUPFAM" id="SSF53474">
    <property type="entry name" value="alpha/beta-Hydrolases"/>
    <property type="match status" value="1"/>
</dbReference>
<dbReference type="GO" id="GO:0004252">
    <property type="term" value="F:serine-type endopeptidase activity"/>
    <property type="evidence" value="ECO:0007669"/>
    <property type="project" value="TreeGrafter"/>
</dbReference>
<dbReference type="Gene3D" id="2.120.10.30">
    <property type="entry name" value="TolB, C-terminal domain"/>
    <property type="match status" value="1"/>
</dbReference>
<dbReference type="PANTHER" id="PTHR42776:SF27">
    <property type="entry name" value="DIPEPTIDYL PEPTIDASE FAMILY MEMBER 6"/>
    <property type="match status" value="1"/>
</dbReference>
<evidence type="ECO:0000259" key="2">
    <source>
        <dbReference type="Pfam" id="PF00326"/>
    </source>
</evidence>
<dbReference type="AlphaFoldDB" id="H1Z2J1"/>
<dbReference type="EMBL" id="CM001436">
    <property type="protein sequence ID" value="EHQ35517.1"/>
    <property type="molecule type" value="Genomic_DNA"/>
</dbReference>
<dbReference type="Proteomes" id="UP000005741">
    <property type="component" value="Chromosome"/>
</dbReference>
<dbReference type="GO" id="GO:0006508">
    <property type="term" value="P:proteolysis"/>
    <property type="evidence" value="ECO:0007669"/>
    <property type="project" value="InterPro"/>
</dbReference>
<dbReference type="InParanoid" id="H1Z2J1"/>
<dbReference type="InterPro" id="IPR011042">
    <property type="entry name" value="6-blade_b-propeller_TolB-like"/>
</dbReference>
<keyword evidence="1" id="KW-0378">Hydrolase</keyword>
<gene>
    <name evidence="3" type="ORF">Metlim_1412</name>
</gene>
<dbReference type="Pfam" id="PF00326">
    <property type="entry name" value="Peptidase_S9"/>
    <property type="match status" value="1"/>
</dbReference>
<dbReference type="InterPro" id="IPR001375">
    <property type="entry name" value="Peptidase_S9_cat"/>
</dbReference>
<feature type="domain" description="Peptidase S9 prolyl oligopeptidase catalytic" evidence="2">
    <location>
        <begin position="472"/>
        <end position="673"/>
    </location>
</feature>
<evidence type="ECO:0000313" key="4">
    <source>
        <dbReference type="Proteomes" id="UP000005741"/>
    </source>
</evidence>
<evidence type="ECO:0000313" key="3">
    <source>
        <dbReference type="EMBL" id="EHQ35517.1"/>
    </source>
</evidence>
<reference evidence="3 4" key="1">
    <citation type="submission" date="2011-10" db="EMBL/GenBank/DDBJ databases">
        <title>The Improved High-Quality Draft genome of Methanoplanus limicola DSM 2279.</title>
        <authorList>
            <consortium name="US DOE Joint Genome Institute (JGI-PGF)"/>
            <person name="Lucas S."/>
            <person name="Copeland A."/>
            <person name="Lapidus A."/>
            <person name="Glavina del Rio T."/>
            <person name="Dalin E."/>
            <person name="Tice H."/>
            <person name="Bruce D."/>
            <person name="Goodwin L."/>
            <person name="Pitluck S."/>
            <person name="Peters L."/>
            <person name="Mikhailova N."/>
            <person name="Lu M."/>
            <person name="Kyrpides N."/>
            <person name="Mavromatis K."/>
            <person name="Ivanova N."/>
            <person name="Markowitz V."/>
            <person name="Cheng J.-F."/>
            <person name="Hugenholtz P."/>
            <person name="Woyke T."/>
            <person name="Wu D."/>
            <person name="Wirth R."/>
            <person name="Brambilla E.-M."/>
            <person name="Klenk H.-P."/>
            <person name="Eisen J.A."/>
        </authorList>
    </citation>
    <scope>NUCLEOTIDE SEQUENCE [LARGE SCALE GENOMIC DNA]</scope>
    <source>
        <strain evidence="3 4">DSM 2279</strain>
    </source>
</reference>
<evidence type="ECO:0000256" key="1">
    <source>
        <dbReference type="ARBA" id="ARBA00022801"/>
    </source>
</evidence>
<accession>H1Z2J1</accession>
<dbReference type="SUPFAM" id="SSF82171">
    <property type="entry name" value="DPP6 N-terminal domain-like"/>
    <property type="match status" value="1"/>
</dbReference>
<organism evidence="3 4">
    <name type="scientific">Methanoplanus limicola DSM 2279</name>
    <dbReference type="NCBI Taxonomy" id="937775"/>
    <lineage>
        <taxon>Archaea</taxon>
        <taxon>Methanobacteriati</taxon>
        <taxon>Methanobacteriota</taxon>
        <taxon>Stenosarchaea group</taxon>
        <taxon>Methanomicrobia</taxon>
        <taxon>Methanomicrobiales</taxon>
        <taxon>Methanomicrobiaceae</taxon>
        <taxon>Methanoplanus</taxon>
    </lineage>
</organism>
<sequence length="677" mass="73727">MILRRIPVILTYILLSALVLAFIPGASASTLTPDDILYMETPGHFTLSADGGNLVYIRSAGTDLTPPANNGTLMYIDVNSATELALTGPDQSVTACALSPDGKTVAYAAMPREGGPVSMYLVDLSDKKRTPLSGITDEPAGSFAFLGNDRLIFTGAPAGAAPADTEVAIVVDELPEPVILRTYSLKDGVIAPLSANNDVITIWSPSPDGKYVLYKASTDPKSWETGATFRYVLLNTLTGEEKELFILVEGYQDENQFAWSPDSSDVYIEKIINGGLRYPVENAAELLVYSPATQKLEEVPLNWERGLHIDIFNSDIEVNPFNGGAYLFLADGTNPKLVRATRSNGGWKMTTLNGRDAGNIFAAESDSTGSTIVYNYNSASSPPQLFRAAVSGSEITDPVMLTGLNQDLIQKDLGTSEVTKWKGAQGDTVYGVIRYPPGYEKGKLYPLVLVIHGGPNYADFDSWRDTWEFPYHLITDKGAVTLSVNYHGSTNFGLDFARSIEGGNYYSLPTEDIMTGVDHLAERGIINRSQVGVTGWSNGGILTLALITKDPTLKAAVSGAGTADENSQIANTNGIVMDKMYYEKSPYQDPAAFRSILPVYQAENVRTPLLMMIGTKDPQVDPSSAWVTYRAYKEGSQAPVRFVLFKDQPHHMTTPETQARKIQEELDWLDQYLFSSL</sequence>